<evidence type="ECO:0000256" key="1">
    <source>
        <dbReference type="ARBA" id="ARBA00006328"/>
    </source>
</evidence>
<feature type="domain" description="NmrA-like" evidence="4">
    <location>
        <begin position="3"/>
        <end position="244"/>
    </location>
</feature>
<dbReference type="Pfam" id="PF05368">
    <property type="entry name" value="NmrA"/>
    <property type="match status" value="1"/>
</dbReference>
<protein>
    <recommendedName>
        <fullName evidence="4">NmrA-like domain-containing protein</fullName>
    </recommendedName>
</protein>
<evidence type="ECO:0000313" key="5">
    <source>
        <dbReference type="EMBL" id="KAJ4251412.1"/>
    </source>
</evidence>
<evidence type="ECO:0000256" key="3">
    <source>
        <dbReference type="ARBA" id="ARBA00023002"/>
    </source>
</evidence>
<gene>
    <name evidence="5" type="ORF">NW762_011394</name>
</gene>
<dbReference type="Gene3D" id="3.40.50.720">
    <property type="entry name" value="NAD(P)-binding Rossmann-like Domain"/>
    <property type="match status" value="1"/>
</dbReference>
<dbReference type="InterPro" id="IPR008030">
    <property type="entry name" value="NmrA-like"/>
</dbReference>
<keyword evidence="3" id="KW-0560">Oxidoreductase</keyword>
<dbReference type="GO" id="GO:0016491">
    <property type="term" value="F:oxidoreductase activity"/>
    <property type="evidence" value="ECO:0007669"/>
    <property type="project" value="UniProtKB-KW"/>
</dbReference>
<accession>A0A9W8RQY5</accession>
<dbReference type="InterPro" id="IPR051164">
    <property type="entry name" value="NmrA-like_oxidored"/>
</dbReference>
<dbReference type="Proteomes" id="UP001152049">
    <property type="component" value="Unassembled WGS sequence"/>
</dbReference>
<comment type="caution">
    <text evidence="5">The sequence shown here is derived from an EMBL/GenBank/DDBJ whole genome shotgun (WGS) entry which is preliminary data.</text>
</comment>
<organism evidence="5 6">
    <name type="scientific">Fusarium torreyae</name>
    <dbReference type="NCBI Taxonomy" id="1237075"/>
    <lineage>
        <taxon>Eukaryota</taxon>
        <taxon>Fungi</taxon>
        <taxon>Dikarya</taxon>
        <taxon>Ascomycota</taxon>
        <taxon>Pezizomycotina</taxon>
        <taxon>Sordariomycetes</taxon>
        <taxon>Hypocreomycetidae</taxon>
        <taxon>Hypocreales</taxon>
        <taxon>Nectriaceae</taxon>
        <taxon>Fusarium</taxon>
    </lineage>
</organism>
<comment type="similarity">
    <text evidence="1">Belongs to the NmrA-type oxidoreductase family.</text>
</comment>
<sequence>MSTYLITQATGKQSGAVISHLLAAGHSVHAIVRDTKKTLPQVLDRPGVTLFQGETIDSDVISKAIQGCKGVFLNTFPIPGLEPQQAKIVVDAAKKAGVDTVVLSTTLMTGNKNFWDNQHTKDVGLYNYFAYKAAAEDIVRSAGLNAYTILRPAYLNFSYFLPGILKNYPELAKTGELVHSFNEGGTMLQTDVEDVGKYAAAALQDPVKFGGQEIELGNEALTVQEIAAIISKVSGKNITTRQRSSKEVEEAKAGGNFQAWQLWTHYHDLRPVAAAAKDIQEKYGIPFNSLEEALQRDKDQLLECLPA</sequence>
<name>A0A9W8RQY5_9HYPO</name>
<dbReference type="PANTHER" id="PTHR42748">
    <property type="entry name" value="NITROGEN METABOLITE REPRESSION PROTEIN NMRA FAMILY MEMBER"/>
    <property type="match status" value="1"/>
</dbReference>
<dbReference type="SUPFAM" id="SSF51735">
    <property type="entry name" value="NAD(P)-binding Rossmann-fold domains"/>
    <property type="match status" value="1"/>
</dbReference>
<proteinExistence type="inferred from homology"/>
<dbReference type="PANTHER" id="PTHR42748:SF30">
    <property type="entry name" value="NMRA-LIKE DOMAIN-CONTAINING PROTEIN"/>
    <property type="match status" value="1"/>
</dbReference>
<dbReference type="EMBL" id="JAOQAZ010000028">
    <property type="protein sequence ID" value="KAJ4251412.1"/>
    <property type="molecule type" value="Genomic_DNA"/>
</dbReference>
<reference evidence="5" key="1">
    <citation type="submission" date="2022-09" db="EMBL/GenBank/DDBJ databases">
        <title>Fusarium specimens isolated from Avocado Roots.</title>
        <authorList>
            <person name="Stajich J."/>
            <person name="Roper C."/>
            <person name="Heimlech-Rivalta G."/>
        </authorList>
    </citation>
    <scope>NUCLEOTIDE SEQUENCE</scope>
    <source>
        <strain evidence="5">CF00136</strain>
    </source>
</reference>
<evidence type="ECO:0000259" key="4">
    <source>
        <dbReference type="Pfam" id="PF05368"/>
    </source>
</evidence>
<dbReference type="AlphaFoldDB" id="A0A9W8RQY5"/>
<keyword evidence="6" id="KW-1185">Reference proteome</keyword>
<dbReference type="OrthoDB" id="3358371at2759"/>
<dbReference type="InterPro" id="IPR036291">
    <property type="entry name" value="NAD(P)-bd_dom_sf"/>
</dbReference>
<evidence type="ECO:0000256" key="2">
    <source>
        <dbReference type="ARBA" id="ARBA00022857"/>
    </source>
</evidence>
<keyword evidence="2" id="KW-0521">NADP</keyword>
<dbReference type="GO" id="GO:0005634">
    <property type="term" value="C:nucleus"/>
    <property type="evidence" value="ECO:0007669"/>
    <property type="project" value="TreeGrafter"/>
</dbReference>
<evidence type="ECO:0000313" key="6">
    <source>
        <dbReference type="Proteomes" id="UP001152049"/>
    </source>
</evidence>